<feature type="chain" id="PRO_5034040083" evidence="2">
    <location>
        <begin position="24"/>
        <end position="261"/>
    </location>
</feature>
<dbReference type="AlphaFoldDB" id="A0A8B8A406"/>
<feature type="region of interest" description="Disordered" evidence="1">
    <location>
        <begin position="238"/>
        <end position="261"/>
    </location>
</feature>
<proteinExistence type="predicted"/>
<feature type="compositionally biased region" description="Basic residues" evidence="1">
    <location>
        <begin position="241"/>
        <end position="261"/>
    </location>
</feature>
<dbReference type="GeneID" id="111099124"/>
<evidence type="ECO:0000256" key="2">
    <source>
        <dbReference type="SAM" id="SignalP"/>
    </source>
</evidence>
<keyword evidence="3" id="KW-1185">Reference proteome</keyword>
<dbReference type="OrthoDB" id="6214353at2759"/>
<evidence type="ECO:0000313" key="4">
    <source>
        <dbReference type="RefSeq" id="XP_022286202.1"/>
    </source>
</evidence>
<keyword evidence="2" id="KW-0732">Signal</keyword>
<name>A0A8B8A406_CRAVI</name>
<accession>A0A8B8A406</accession>
<reference evidence="4" key="1">
    <citation type="submission" date="2025-08" db="UniProtKB">
        <authorList>
            <consortium name="RefSeq"/>
        </authorList>
    </citation>
    <scope>IDENTIFICATION</scope>
    <source>
        <tissue evidence="4">Whole sample</tissue>
    </source>
</reference>
<protein>
    <submittedName>
        <fullName evidence="4">Uncharacterized protein LOC111099124</fullName>
    </submittedName>
</protein>
<evidence type="ECO:0000256" key="1">
    <source>
        <dbReference type="SAM" id="MobiDB-lite"/>
    </source>
</evidence>
<evidence type="ECO:0000313" key="3">
    <source>
        <dbReference type="Proteomes" id="UP000694844"/>
    </source>
</evidence>
<dbReference type="RefSeq" id="XP_022286202.1">
    <property type="nucleotide sequence ID" value="XM_022430494.1"/>
</dbReference>
<dbReference type="KEGG" id="cvn:111099124"/>
<gene>
    <name evidence="4" type="primary">LOC111099124</name>
</gene>
<sequence length="261" mass="29779">MVYAGKLINLFCVSGLCVSLVYTSNICSPCENGVVSRSAKPSSCHHRVEQSSILKEMKIIVKDIHNMSVFEMEKLNLVNANSTSTSKCKKFKMKGKVKKKIRFIHKTFADLTFAYHMLEKIGKILNVDKKGLEAILKGINNTMCLLYQANRSLQCRKNGIMKKHVWSFDKTVKCSQNSVKETCLPSERKLNGRTSTLKEKRTALLRIEEVIDIFNGTIAFWSENVINSAKKGNKLALRQKCTQRKKPRKKSRKSRKSKKRT</sequence>
<feature type="signal peptide" evidence="2">
    <location>
        <begin position="1"/>
        <end position="23"/>
    </location>
</feature>
<dbReference type="Proteomes" id="UP000694844">
    <property type="component" value="Chromosome 5"/>
</dbReference>
<organism evidence="3 4">
    <name type="scientific">Crassostrea virginica</name>
    <name type="common">Eastern oyster</name>
    <dbReference type="NCBI Taxonomy" id="6565"/>
    <lineage>
        <taxon>Eukaryota</taxon>
        <taxon>Metazoa</taxon>
        <taxon>Spiralia</taxon>
        <taxon>Lophotrochozoa</taxon>
        <taxon>Mollusca</taxon>
        <taxon>Bivalvia</taxon>
        <taxon>Autobranchia</taxon>
        <taxon>Pteriomorphia</taxon>
        <taxon>Ostreida</taxon>
        <taxon>Ostreoidea</taxon>
        <taxon>Ostreidae</taxon>
        <taxon>Crassostrea</taxon>
    </lineage>
</organism>